<evidence type="ECO:0000313" key="2">
    <source>
        <dbReference type="EMBL" id="GAA5048460.1"/>
    </source>
</evidence>
<proteinExistence type="predicted"/>
<dbReference type="AlphaFoldDB" id="A0AAV3UGD6"/>
<dbReference type="GeneID" id="68612632"/>
<dbReference type="InterPro" id="IPR036590">
    <property type="entry name" value="SRAP-like"/>
</dbReference>
<evidence type="ECO:0000256" key="1">
    <source>
        <dbReference type="SAM" id="MobiDB-lite"/>
    </source>
</evidence>
<evidence type="ECO:0000313" key="3">
    <source>
        <dbReference type="Proteomes" id="UP001501729"/>
    </source>
</evidence>
<dbReference type="RefSeq" id="WP_227776785.1">
    <property type="nucleotide sequence ID" value="NZ_BAABKX010000001.1"/>
</dbReference>
<dbReference type="Proteomes" id="UP001501729">
    <property type="component" value="Unassembled WGS sequence"/>
</dbReference>
<sequence length="88" mass="10150">MGFRPSLSRRIQGRSHQRRAETLAENEEPQWLHGDEEERESVLGTFPGNEMRVYPVSKRVNSPKNDLPELVEEVVADEDLQTGLEDFN</sequence>
<feature type="region of interest" description="Disordered" evidence="1">
    <location>
        <begin position="1"/>
        <end position="40"/>
    </location>
</feature>
<reference evidence="2 3" key="1">
    <citation type="journal article" date="2019" name="Int. J. Syst. Evol. Microbiol.">
        <title>The Global Catalogue of Microorganisms (GCM) 10K type strain sequencing project: providing services to taxonomists for standard genome sequencing and annotation.</title>
        <authorList>
            <consortium name="The Broad Institute Genomics Platform"/>
            <consortium name="The Broad Institute Genome Sequencing Center for Infectious Disease"/>
            <person name="Wu L."/>
            <person name="Ma J."/>
        </authorList>
    </citation>
    <scope>NUCLEOTIDE SEQUENCE [LARGE SCALE GENOMIC DNA]</scope>
    <source>
        <strain evidence="2 3">JCM 17504</strain>
    </source>
</reference>
<keyword evidence="3" id="KW-1185">Reference proteome</keyword>
<dbReference type="Gene3D" id="3.90.1680.10">
    <property type="entry name" value="SOS response associated peptidase-like"/>
    <property type="match status" value="1"/>
</dbReference>
<comment type="caution">
    <text evidence="2">The sequence shown here is derived from an EMBL/GenBank/DDBJ whole genome shotgun (WGS) entry which is preliminary data.</text>
</comment>
<name>A0AAV3UGD6_9EURY</name>
<protein>
    <submittedName>
        <fullName evidence="2">Uncharacterized protein</fullName>
    </submittedName>
</protein>
<dbReference type="SUPFAM" id="SSF143081">
    <property type="entry name" value="BB1717-like"/>
    <property type="match status" value="1"/>
</dbReference>
<organism evidence="2 3">
    <name type="scientific">Haladaptatus pallidirubidus</name>
    <dbReference type="NCBI Taxonomy" id="1008152"/>
    <lineage>
        <taxon>Archaea</taxon>
        <taxon>Methanobacteriati</taxon>
        <taxon>Methanobacteriota</taxon>
        <taxon>Stenosarchaea group</taxon>
        <taxon>Halobacteria</taxon>
        <taxon>Halobacteriales</taxon>
        <taxon>Haladaptataceae</taxon>
        <taxon>Haladaptatus</taxon>
    </lineage>
</organism>
<gene>
    <name evidence="2" type="ORF">GCM10025751_20330</name>
</gene>
<accession>A0AAV3UGD6</accession>
<dbReference type="EMBL" id="BAABKX010000001">
    <property type="protein sequence ID" value="GAA5048460.1"/>
    <property type="molecule type" value="Genomic_DNA"/>
</dbReference>